<keyword evidence="2" id="KW-0614">Plasmid</keyword>
<dbReference type="InterPro" id="IPR014001">
    <property type="entry name" value="Helicase_ATP-bd"/>
</dbReference>
<proteinExistence type="predicted"/>
<evidence type="ECO:0000259" key="1">
    <source>
        <dbReference type="SMART" id="SM00487"/>
    </source>
</evidence>
<dbReference type="RefSeq" id="WP_071177587.1">
    <property type="nucleotide sequence ID" value="NZ_CP017832.1"/>
</dbReference>
<evidence type="ECO:0000313" key="2">
    <source>
        <dbReference type="EMBL" id="AOZ97828.1"/>
    </source>
</evidence>
<dbReference type="SMART" id="SM00487">
    <property type="entry name" value="DEXDc"/>
    <property type="match status" value="1"/>
</dbReference>
<dbReference type="EMBL" id="CP017832">
    <property type="protein sequence ID" value="AOZ97828.1"/>
    <property type="molecule type" value="Genomic_DNA"/>
</dbReference>
<dbReference type="Gene3D" id="3.40.50.300">
    <property type="entry name" value="P-loop containing nucleotide triphosphate hydrolases"/>
    <property type="match status" value="2"/>
</dbReference>
<dbReference type="Gene3D" id="3.40.50.10810">
    <property type="entry name" value="Tandem AAA-ATPase domain"/>
    <property type="match status" value="1"/>
</dbReference>
<dbReference type="OrthoDB" id="9760715at2"/>
<dbReference type="AlphaFoldDB" id="A0A1D9P5G2"/>
<dbReference type="KEGG" id="bhu:bhn_II029"/>
<geneLocation type="plasmid" evidence="3">
    <name>pnp144</name>
</geneLocation>
<dbReference type="Proteomes" id="UP000179284">
    <property type="component" value="Plasmid pNP144"/>
</dbReference>
<reference evidence="3" key="1">
    <citation type="submission" date="2016-10" db="EMBL/GenBank/DDBJ databases">
        <title>The complete genome sequence of the rumen bacterium Butyrivibrio hungatei MB2003.</title>
        <authorList>
            <person name="Palevich N."/>
            <person name="Kelly W.J."/>
            <person name="Leahy S.C."/>
            <person name="Altermann E."/>
            <person name="Rakonjac J."/>
            <person name="Attwood G.T."/>
        </authorList>
    </citation>
    <scope>NUCLEOTIDE SEQUENCE [LARGE SCALE GENOMIC DNA]</scope>
    <source>
        <strain evidence="3">MB2003</strain>
        <plasmid evidence="3">Plasmid pnp144</plasmid>
    </source>
</reference>
<name>A0A1D9P5G2_9FIRM</name>
<dbReference type="SUPFAM" id="SSF52540">
    <property type="entry name" value="P-loop containing nucleoside triphosphate hydrolases"/>
    <property type="match status" value="2"/>
</dbReference>
<protein>
    <recommendedName>
        <fullName evidence="1">Helicase ATP-binding domain-containing protein</fullName>
    </recommendedName>
</protein>
<dbReference type="InterPro" id="IPR038718">
    <property type="entry name" value="SNF2-like_sf"/>
</dbReference>
<dbReference type="InterPro" id="IPR027417">
    <property type="entry name" value="P-loop_NTPase"/>
</dbReference>
<accession>A0A1D9P5G2</accession>
<keyword evidence="3" id="KW-1185">Reference proteome</keyword>
<evidence type="ECO:0000313" key="3">
    <source>
        <dbReference type="Proteomes" id="UP000179284"/>
    </source>
</evidence>
<organism evidence="2 3">
    <name type="scientific">Butyrivibrio hungatei</name>
    <dbReference type="NCBI Taxonomy" id="185008"/>
    <lineage>
        <taxon>Bacteria</taxon>
        <taxon>Bacillati</taxon>
        <taxon>Bacillota</taxon>
        <taxon>Clostridia</taxon>
        <taxon>Lachnospirales</taxon>
        <taxon>Lachnospiraceae</taxon>
        <taxon>Butyrivibrio</taxon>
    </lineage>
</organism>
<gene>
    <name evidence="2" type="ORF">bhn_II029</name>
</gene>
<feature type="domain" description="Helicase ATP-binding" evidence="1">
    <location>
        <begin position="258"/>
        <end position="667"/>
    </location>
</feature>
<sequence length="1168" mass="131346">MNYNNIRKNVKVGIYNAYGVSALIDTSSSRPLIALSFIERSKVLSKAIVASINDGDSVTINNTIGAYTIGHDYYTIYKKVTNGRDSFNFVTVLNKAIGSRYLLTDAEHKYDDMYNFLMLNYRLPLLRDWMPEIENQLLKFHDIRYSNGYGAYWECDVTGEDGNRFEMPGVILHGKNVPARDVITIDFDKLNDATLKDCVSDLIKRGVIKVSDVPSEKLVIESLDGYIQNYGASLVRNLEESIETLSPLKGELDGFAAKNKRLYPQQAACVNGIIALKKAGSKYGLMVEGMGCGKTLQGAAVADAYFNQKWLDTHKGKSLKDLYMSRDQPKYRNVLMAPSHLVSKWREEILSEIPGAQVTIINDFEQLIKLRSEGKERKGREWYLISKDFCKLGSQLSPIPTNVARMVPKAFVCKDCLEEAEKPATIYKEPGKTKCSRCGGRNFKQVEMYELGEHTGLVCPKCGGLLMRSAANYYKKDEEDAGKLILTPADFATHTSTNDTCMHCGEHLWGVDCKPIGVSQEKDAARRKWYKVSHYKNYQKKGRTTAFVLKGHENDYLMGKIREDMRKSSVEYGPRRYAPSLYIKKYLKGFFDFTILDEAHKYEAGGTAQSVAAHALMLASSFTLCLTGTISNGKADSFFYLLYMLDPRRMKKKGYDYNGVMDFARQYGCVETVYEAQGRKYGYGNDDEDEYRSMSKGRVIKNPRIQPGISPLLFTDFLLDKAVFLDLSDLSSYLPPLKEEVVLTEEPDNVKASYSRVIDNLKAASREKGGRALLSTMLQFGLSYPDKPYGYNPIVHPLFADTLVTNVPSHDEYISDDMSTLLPKEEKLIEIVQSEIAQDRNCFIYCAYTGSEEMNITGRLQALVEEKCNLKGQVLVMNSTSPVATKREEFIRKKASEGIKVFICNMKLVETGLDFCFKYNGAHYNYPTIIFYQLTYELAVMWQASRRHYRLNQTEECHTYYMATEGTLQQLAIQIMAEKQVAASAIQGKFSADGLTSMAKGIDPRLKMAQMLAEGDSGKDRKSLENMFDVMNASNNSPDDSYADYIPPKTFYEVMDGAEMYEEHKTDSVTPIITSVTTIVDATKKATSKTNSAKATTTKKSVVKTNKVTDTTIKVVDSTSIVSQVSLFDIFGDFEPVVYNSELKDFVSNKPKKAKAISGQVSIFDLAA</sequence>